<evidence type="ECO:0000256" key="1">
    <source>
        <dbReference type="SAM" id="MobiDB-lite"/>
    </source>
</evidence>
<gene>
    <name evidence="3" type="ORF">SAMN05421823_11575</name>
</gene>
<dbReference type="AlphaFoldDB" id="A0A1G9U3P3"/>
<feature type="domain" description="Conjugative transposon TraM C-terminal" evidence="2">
    <location>
        <begin position="228"/>
        <end position="380"/>
    </location>
</feature>
<evidence type="ECO:0000313" key="4">
    <source>
        <dbReference type="Proteomes" id="UP000198510"/>
    </source>
</evidence>
<protein>
    <submittedName>
        <fullName evidence="3">Bacteroides conjugative transposon TraM protein</fullName>
    </submittedName>
</protein>
<accession>A0A1G9U3P3</accession>
<dbReference type="Proteomes" id="UP000198510">
    <property type="component" value="Unassembled WGS sequence"/>
</dbReference>
<evidence type="ECO:0000313" key="3">
    <source>
        <dbReference type="EMBL" id="SDM54488.1"/>
    </source>
</evidence>
<dbReference type="OrthoDB" id="1453786at2"/>
<sequence length="382" mass="42971">MKTINFRQPKYVFPLFALPLFLVLFYVFGGEAPVPQAQASAHARLDSLNFKLPAAVLDRRTVKNKLESFTEAYARREDYTAMLELEEEASGKRIIASAYNEEEKRLLDSLQTQLLKGEKEDFLTSVARRAQEPTPAVSLPPSDLARSNQPRRETEEEREMRLFRQQMLLIDSLSKAPPTGKGPADVRPEQPAPPQTPPPVDVQRVASSVQRTRGAFHTIQVRPNDSRIKAILDETLKVEEGSRIRIRLMDQILVGEYLMEKGEYVYGRVTGFAAQRVLITVSDVLLGDTPVPVQLEVYDQDGMPGLYVPGSRFRELTKEMGANLASGTGTQGRLQDAPDNQTEVFYEIADQLLRTSSRAASHAARRNRAELKYNSVLYLVHN</sequence>
<proteinExistence type="predicted"/>
<dbReference type="STRING" id="1075417.SAMN05421823_11575"/>
<dbReference type="Pfam" id="PF12508">
    <property type="entry name" value="Transposon_TraM"/>
    <property type="match status" value="1"/>
</dbReference>
<name>A0A1G9U3P3_9BACT</name>
<feature type="region of interest" description="Disordered" evidence="1">
    <location>
        <begin position="129"/>
        <end position="158"/>
    </location>
</feature>
<evidence type="ECO:0000259" key="2">
    <source>
        <dbReference type="Pfam" id="PF12508"/>
    </source>
</evidence>
<organism evidence="3 4">
    <name type="scientific">Catalinimonas alkaloidigena</name>
    <dbReference type="NCBI Taxonomy" id="1075417"/>
    <lineage>
        <taxon>Bacteria</taxon>
        <taxon>Pseudomonadati</taxon>
        <taxon>Bacteroidota</taxon>
        <taxon>Cytophagia</taxon>
        <taxon>Cytophagales</taxon>
        <taxon>Catalimonadaceae</taxon>
        <taxon>Catalinimonas</taxon>
    </lineage>
</organism>
<feature type="region of interest" description="Disordered" evidence="1">
    <location>
        <begin position="173"/>
        <end position="214"/>
    </location>
</feature>
<dbReference type="InterPro" id="IPR055407">
    <property type="entry name" value="TraM_C"/>
</dbReference>
<dbReference type="RefSeq" id="WP_089688142.1">
    <property type="nucleotide sequence ID" value="NZ_FNFO01000015.1"/>
</dbReference>
<reference evidence="3 4" key="1">
    <citation type="submission" date="2016-10" db="EMBL/GenBank/DDBJ databases">
        <authorList>
            <person name="de Groot N.N."/>
        </authorList>
    </citation>
    <scope>NUCLEOTIDE SEQUENCE [LARGE SCALE GENOMIC DNA]</scope>
    <source>
        <strain evidence="3 4">DSM 25186</strain>
    </source>
</reference>
<feature type="compositionally biased region" description="Pro residues" evidence="1">
    <location>
        <begin position="190"/>
        <end position="200"/>
    </location>
</feature>
<dbReference type="EMBL" id="FNFO01000015">
    <property type="protein sequence ID" value="SDM54488.1"/>
    <property type="molecule type" value="Genomic_DNA"/>
</dbReference>
<keyword evidence="4" id="KW-1185">Reference proteome</keyword>